<feature type="domain" description="Thiamine pyrophosphate enzyme N-terminal TPP-binding" evidence="5">
    <location>
        <begin position="12"/>
        <end position="100"/>
    </location>
</feature>
<dbReference type="InterPro" id="IPR029061">
    <property type="entry name" value="THDP-binding"/>
</dbReference>
<dbReference type="GO" id="GO:0033980">
    <property type="term" value="F:phosphonopyruvate decarboxylase activity"/>
    <property type="evidence" value="ECO:0007669"/>
    <property type="project" value="UniProtKB-EC"/>
</dbReference>
<keyword evidence="1" id="KW-0210">Decarboxylase</keyword>
<evidence type="ECO:0000313" key="7">
    <source>
        <dbReference type="Proteomes" id="UP001302274"/>
    </source>
</evidence>
<dbReference type="Gene3D" id="3.40.50.970">
    <property type="match status" value="2"/>
</dbReference>
<dbReference type="NCBIfam" id="TIGR03297">
    <property type="entry name" value="Ppyr-DeCO2ase"/>
    <property type="match status" value="1"/>
</dbReference>
<keyword evidence="2" id="KW-0786">Thiamine pyrophosphate</keyword>
<dbReference type="SUPFAM" id="SSF52518">
    <property type="entry name" value="Thiamin diphosphate-binding fold (THDP-binding)"/>
    <property type="match status" value="2"/>
</dbReference>
<dbReference type="Pfam" id="PF02776">
    <property type="entry name" value="TPP_enzyme_N"/>
    <property type="match status" value="1"/>
</dbReference>
<gene>
    <name evidence="6" type="primary">aepY</name>
    <name evidence="6" type="ORF">SHI21_03635</name>
</gene>
<dbReference type="CDD" id="cd07035">
    <property type="entry name" value="TPP_PYR_POX_like"/>
    <property type="match status" value="1"/>
</dbReference>
<dbReference type="InterPro" id="IPR012001">
    <property type="entry name" value="Thiamin_PyroP_enz_TPP-bd_dom"/>
</dbReference>
<dbReference type="Proteomes" id="UP001302274">
    <property type="component" value="Unassembled WGS sequence"/>
</dbReference>
<dbReference type="InterPro" id="IPR017684">
    <property type="entry name" value="Phosphono-pyrv_decarboxylase"/>
</dbReference>
<protein>
    <submittedName>
        <fullName evidence="6">Phosphonopyruvate decarboxylase</fullName>
        <ecNumber evidence="6">4.1.1.82</ecNumber>
    </submittedName>
</protein>
<dbReference type="PANTHER" id="PTHR42818:SF1">
    <property type="entry name" value="SULFOPYRUVATE DECARBOXYLASE"/>
    <property type="match status" value="1"/>
</dbReference>
<dbReference type="InterPro" id="IPR051818">
    <property type="entry name" value="TPP_dependent_decarboxylase"/>
</dbReference>
<sequence length="386" mass="41904">MITADKFLTPARELGFNFFTGTPCSYLKPFINYVIDTDGFDFVDSVNEGDAIAIAAGATIGGKRAVVMFQNSGLGNAVNPITSLTYTFNIPVMIITTLRGEVGGPADEPQHELMGQITTQMLETMRLKWAFFPQTEEEVGPALKAADEYMKAHNQPFVFVMRKDDIAEYKLQTKPAPSKKDFSISRTDHFELDYKSRTTRTPVLEVIQKSVGMDAAVIATTGKTGREFYEVGDQANQLYMVGSMGCALAFGFGLAMVKPNLKVIVIDGDGALLMRTGSMATVGAYKPKNLVHILIDNEAHDSTGGQGTVTGGVSFGTVAAGFGYPTIYSTDSLEKFTGMMNEIKNNNSATFVHLKTQKGSPEKLGRPKVTPAQVSVRFTEFVQSKA</sequence>
<organism evidence="6 7">
    <name type="scientific">Bacteriovorax antarcticus</name>
    <dbReference type="NCBI Taxonomy" id="3088717"/>
    <lineage>
        <taxon>Bacteria</taxon>
        <taxon>Pseudomonadati</taxon>
        <taxon>Bdellovibrionota</taxon>
        <taxon>Bacteriovoracia</taxon>
        <taxon>Bacteriovoracales</taxon>
        <taxon>Bacteriovoracaceae</taxon>
        <taxon>Bacteriovorax</taxon>
    </lineage>
</organism>
<dbReference type="PROSITE" id="PS00187">
    <property type="entry name" value="TPP_ENZYMES"/>
    <property type="match status" value="1"/>
</dbReference>
<feature type="domain" description="Thiamine pyrophosphate enzyme TPP-binding" evidence="4">
    <location>
        <begin position="239"/>
        <end position="353"/>
    </location>
</feature>
<comment type="caution">
    <text evidence="6">The sequence shown here is derived from an EMBL/GenBank/DDBJ whole genome shotgun (WGS) entry which is preliminary data.</text>
</comment>
<name>A0ABU5VQE7_9BACT</name>
<keyword evidence="3 6" id="KW-0456">Lyase</keyword>
<dbReference type="PANTHER" id="PTHR42818">
    <property type="entry name" value="SULFOPYRUVATE DECARBOXYLASE SUBUNIT ALPHA"/>
    <property type="match status" value="1"/>
</dbReference>
<dbReference type="InterPro" id="IPR000399">
    <property type="entry name" value="TPP-bd_CS"/>
</dbReference>
<dbReference type="RefSeq" id="WP_323574760.1">
    <property type="nucleotide sequence ID" value="NZ_JAYGJQ010000001.1"/>
</dbReference>
<accession>A0ABU5VQE7</accession>
<evidence type="ECO:0000256" key="1">
    <source>
        <dbReference type="ARBA" id="ARBA00022793"/>
    </source>
</evidence>
<keyword evidence="7" id="KW-1185">Reference proteome</keyword>
<dbReference type="InterPro" id="IPR011766">
    <property type="entry name" value="TPP_enzyme_TPP-bd"/>
</dbReference>
<dbReference type="EC" id="4.1.1.82" evidence="6"/>
<reference evidence="6 7" key="1">
    <citation type="submission" date="2023-11" db="EMBL/GenBank/DDBJ databases">
        <title>A Novel Polar Bacteriovorax (B. antarcticus) Isolated from the Biocrust in Antarctica.</title>
        <authorList>
            <person name="Mun W."/>
            <person name="Choi S.Y."/>
            <person name="Mitchell R.J."/>
        </authorList>
    </citation>
    <scope>NUCLEOTIDE SEQUENCE [LARGE SCALE GENOMIC DNA]</scope>
    <source>
        <strain evidence="6 7">PP10</strain>
    </source>
</reference>
<evidence type="ECO:0000259" key="4">
    <source>
        <dbReference type="Pfam" id="PF02775"/>
    </source>
</evidence>
<evidence type="ECO:0000256" key="2">
    <source>
        <dbReference type="ARBA" id="ARBA00023052"/>
    </source>
</evidence>
<evidence type="ECO:0000313" key="6">
    <source>
        <dbReference type="EMBL" id="MEA9355273.1"/>
    </source>
</evidence>
<evidence type="ECO:0000256" key="3">
    <source>
        <dbReference type="ARBA" id="ARBA00023239"/>
    </source>
</evidence>
<dbReference type="Pfam" id="PF02775">
    <property type="entry name" value="TPP_enzyme_C"/>
    <property type="match status" value="1"/>
</dbReference>
<dbReference type="EMBL" id="JAYGJQ010000001">
    <property type="protein sequence ID" value="MEA9355273.1"/>
    <property type="molecule type" value="Genomic_DNA"/>
</dbReference>
<evidence type="ECO:0000259" key="5">
    <source>
        <dbReference type="Pfam" id="PF02776"/>
    </source>
</evidence>
<proteinExistence type="predicted"/>